<evidence type="ECO:0000256" key="16">
    <source>
        <dbReference type="PROSITE-ProRule" id="PRU00175"/>
    </source>
</evidence>
<evidence type="ECO:0000256" key="11">
    <source>
        <dbReference type="ARBA" id="ARBA00022989"/>
    </source>
</evidence>
<feature type="region of interest" description="Disordered" evidence="18">
    <location>
        <begin position="197"/>
        <end position="219"/>
    </location>
</feature>
<dbReference type="InterPro" id="IPR027934">
    <property type="entry name" value="CES_Znf_RING"/>
</dbReference>
<keyword evidence="8 17" id="KW-0812">Transmembrane</keyword>
<dbReference type="STRING" id="43335.A0A4U5QIE9"/>
<comment type="pathway">
    <text evidence="3 17">Glycan metabolism; plant cellulose biosynthesis.</text>
</comment>
<protein>
    <recommendedName>
        <fullName evidence="17">Cellulose synthase</fullName>
        <ecNumber evidence="17">2.4.1.12</ecNumber>
    </recommendedName>
</protein>
<keyword evidence="10 17" id="KW-0135">Cellulose biosynthesis</keyword>
<evidence type="ECO:0000256" key="18">
    <source>
        <dbReference type="SAM" id="MobiDB-lite"/>
    </source>
</evidence>
<feature type="compositionally biased region" description="Acidic residues" evidence="18">
    <location>
        <begin position="77"/>
        <end position="86"/>
    </location>
</feature>
<evidence type="ECO:0000256" key="12">
    <source>
        <dbReference type="ARBA" id="ARBA00023136"/>
    </source>
</evidence>
<dbReference type="CDD" id="cd16617">
    <property type="entry name" value="mRING-HC-C4C4_CesA"/>
    <property type="match status" value="1"/>
</dbReference>
<evidence type="ECO:0000256" key="17">
    <source>
        <dbReference type="RuleBase" id="RU361116"/>
    </source>
</evidence>
<dbReference type="Gene3D" id="3.30.40.10">
    <property type="entry name" value="Zinc/RING finger domain, C3HC4 (zinc finger)"/>
    <property type="match status" value="1"/>
</dbReference>
<dbReference type="EC" id="2.4.1.12" evidence="17"/>
<dbReference type="SUPFAM" id="SSF57850">
    <property type="entry name" value="RING/U-box"/>
    <property type="match status" value="1"/>
</dbReference>
<dbReference type="InterPro" id="IPR013083">
    <property type="entry name" value="Znf_RING/FYVE/PHD"/>
</dbReference>
<feature type="domain" description="RING-type" evidence="19">
    <location>
        <begin position="16"/>
        <end position="62"/>
    </location>
</feature>
<evidence type="ECO:0000256" key="3">
    <source>
        <dbReference type="ARBA" id="ARBA00004768"/>
    </source>
</evidence>
<keyword evidence="14 17" id="KW-0961">Cell wall biogenesis/degradation</keyword>
<evidence type="ECO:0000256" key="13">
    <source>
        <dbReference type="ARBA" id="ARBA00023211"/>
    </source>
</evidence>
<dbReference type="GO" id="GO:0030244">
    <property type="term" value="P:cellulose biosynthetic process"/>
    <property type="evidence" value="ECO:0007669"/>
    <property type="project" value="UniProtKB-KW"/>
</dbReference>
<evidence type="ECO:0000256" key="5">
    <source>
        <dbReference type="ARBA" id="ARBA00022475"/>
    </source>
</evidence>
<comment type="catalytic activity">
    <reaction evidence="15 17">
        <text>[(1-&gt;4)-beta-D-glucosyl](n) + UDP-alpha-D-glucose = [(1-&gt;4)-beta-D-glucosyl](n+1) + UDP + H(+)</text>
        <dbReference type="Rhea" id="RHEA:19929"/>
        <dbReference type="Rhea" id="RHEA-COMP:10033"/>
        <dbReference type="Rhea" id="RHEA-COMP:10034"/>
        <dbReference type="ChEBI" id="CHEBI:15378"/>
        <dbReference type="ChEBI" id="CHEBI:18246"/>
        <dbReference type="ChEBI" id="CHEBI:58223"/>
        <dbReference type="ChEBI" id="CHEBI:58885"/>
        <dbReference type="EC" id="2.4.1.12"/>
    </reaction>
</comment>
<evidence type="ECO:0000313" key="20">
    <source>
        <dbReference type="EMBL" id="TKS09971.1"/>
    </source>
</evidence>
<dbReference type="AlphaFoldDB" id="A0A4U5QIE9"/>
<evidence type="ECO:0000256" key="8">
    <source>
        <dbReference type="ARBA" id="ARBA00022692"/>
    </source>
</evidence>
<feature type="transmembrane region" description="Helical" evidence="17">
    <location>
        <begin position="813"/>
        <end position="833"/>
    </location>
</feature>
<keyword evidence="17" id="KW-0862">Zinc</keyword>
<evidence type="ECO:0000256" key="1">
    <source>
        <dbReference type="ARBA" id="ARBA00001936"/>
    </source>
</evidence>
<evidence type="ECO:0000256" key="9">
    <source>
        <dbReference type="ARBA" id="ARBA00022723"/>
    </source>
</evidence>
<dbReference type="PROSITE" id="PS50089">
    <property type="entry name" value="ZF_RING_2"/>
    <property type="match status" value="1"/>
</dbReference>
<keyword evidence="11 17" id="KW-1133">Transmembrane helix</keyword>
<dbReference type="PANTHER" id="PTHR13301">
    <property type="entry name" value="X-BOX TRANSCRIPTION FACTOR-RELATED"/>
    <property type="match status" value="1"/>
</dbReference>
<reference evidence="20" key="1">
    <citation type="submission" date="2018-10" db="EMBL/GenBank/DDBJ databases">
        <title>Population genomic analysis revealed the cold adaptation of white poplar.</title>
        <authorList>
            <person name="Liu Y.-J."/>
        </authorList>
    </citation>
    <scope>NUCLEOTIDE SEQUENCE [LARGE SCALE GENOMIC DNA]</scope>
    <source>
        <strain evidence="20">PAL-ZL1</strain>
    </source>
</reference>
<feature type="transmembrane region" description="Helical" evidence="17">
    <location>
        <begin position="700"/>
        <end position="720"/>
    </location>
</feature>
<keyword evidence="16 17" id="KW-0863">Zinc-finger</keyword>
<feature type="compositionally biased region" description="Basic and acidic residues" evidence="18">
    <location>
        <begin position="99"/>
        <end position="118"/>
    </location>
</feature>
<dbReference type="GO" id="GO:0016760">
    <property type="term" value="F:cellulose synthase (UDP-forming) activity"/>
    <property type="evidence" value="ECO:0007669"/>
    <property type="project" value="UniProtKB-EC"/>
</dbReference>
<dbReference type="InterPro" id="IPR005150">
    <property type="entry name" value="Cellulose_synth"/>
</dbReference>
<dbReference type="GO" id="GO:0008270">
    <property type="term" value="F:zinc ion binding"/>
    <property type="evidence" value="ECO:0007669"/>
    <property type="project" value="UniProtKB-KW"/>
</dbReference>
<keyword evidence="7 17" id="KW-0808">Transferase</keyword>
<keyword evidence="12 17" id="KW-0472">Membrane</keyword>
<feature type="transmembrane region" description="Helical" evidence="17">
    <location>
        <begin position="750"/>
        <end position="773"/>
    </location>
</feature>
<dbReference type="EMBL" id="RCHU01000258">
    <property type="protein sequence ID" value="TKS09971.1"/>
    <property type="molecule type" value="Genomic_DNA"/>
</dbReference>
<comment type="cofactor">
    <cofactor evidence="17">
        <name>Zn(2+)</name>
        <dbReference type="ChEBI" id="CHEBI:29105"/>
    </cofactor>
    <text evidence="17">Binds 2 Zn(2+) ions per subunit.</text>
</comment>
<dbReference type="UniPathway" id="UPA00695"/>
<comment type="caution">
    <text evidence="20">The sequence shown here is derived from an EMBL/GenBank/DDBJ whole genome shotgun (WGS) entry which is preliminary data.</text>
</comment>
<feature type="transmembrane region" description="Helical" evidence="17">
    <location>
        <begin position="779"/>
        <end position="801"/>
    </location>
</feature>
<name>A0A4U5QIE9_POPAL</name>
<comment type="subcellular location">
    <subcellularLocation>
        <location evidence="2 17">Cell membrane</location>
        <topology evidence="2 17">Multi-pass membrane protein</topology>
    </subcellularLocation>
</comment>
<feature type="region of interest" description="Disordered" evidence="18">
    <location>
        <begin position="426"/>
        <end position="457"/>
    </location>
</feature>
<dbReference type="GO" id="GO:0071555">
    <property type="term" value="P:cell wall organization"/>
    <property type="evidence" value="ECO:0007669"/>
    <property type="project" value="UniProtKB-KW"/>
</dbReference>
<keyword evidence="6 17" id="KW-0328">Glycosyltransferase</keyword>
<comment type="similarity">
    <text evidence="4 17">Belongs to the glycosyltransferase 2 family. Plant cellulose synthase subfamily.</text>
</comment>
<dbReference type="GO" id="GO:0005886">
    <property type="term" value="C:plasma membrane"/>
    <property type="evidence" value="ECO:0007669"/>
    <property type="project" value="UniProtKB-SubCell"/>
</dbReference>
<evidence type="ECO:0000256" key="15">
    <source>
        <dbReference type="ARBA" id="ARBA00048682"/>
    </source>
</evidence>
<sequence>MDLEGDATGPKKIQVCQICSDDIGKTVDGEPFVACHVCSFPVCRPCYEYERKDGNQSCPQCKTKYKRHKGSPPIQGEEVEDANSDDVENKSNHHTSGVQDEKQKIERMMSWDSSSGRKEHLATTNYDRDVSLNHIPYLAGRRSVSGDLSAASPERYSLASPESGIRATMRDPTRDSGSLGFGNVAWRERIDGWKMKPEKSTAPMSVSNAPSEGRGGGDFDASTDVLMDDSLLNDEARQPLSRKVSIPSSRINPYRMVIVLRLVVLCIFLHYRLTNPVRDAYALWLISVICEIWFAISWILDQFPKWLPREYEEFKVRVNGLVSKAQKVPDEGWVMQDGTPWPGNNTRDHPGMIQVFLGHSGGLDTDVLSISESTKVLVPTNMHLIQINLRGLDGIQGPVYVGTGCVFNRTALYGYEPPLKPKHKKPGFMSSCFGGSRKKSSGSGRKESKKKSSKHVDPTLPVFNLEDIEEGVEGTGFDDEKSLLMSQMTLEKRFGQSTVFVASTLMENGGVPGSATPESLLKEAIHVISCGYEDKTDWGSEIGWIYGSVTEDILTGFKMHARGWRSIYCMPKRPAFKGSAPINLSDRLNQVLRWALGSVEILLSRHCPIWYGYSGRLKWLERLAYINTTIYPITAIPLLAYCTLPAVCLLTGKFIIPQISNIASIWFISLFLSIFATGILEMRWSGVGIDEWWRNEQFWVIGGVSAHLFAVFQGLLKVLAGIDTNFTVTSKASDEDGDFTELYMFKWTTLLIPPTTLLLINLVGVVAGVSYAINSGYQSWGPLFGKLFFAFWVIIHLYPFLKGLMGRQNRTPTIIVVWSVLLASIFSLLWVRVDPFTTRVTGPDVEQCGINC</sequence>
<evidence type="ECO:0000256" key="10">
    <source>
        <dbReference type="ARBA" id="ARBA00022916"/>
    </source>
</evidence>
<proteinExistence type="inferred from homology"/>
<evidence type="ECO:0000256" key="7">
    <source>
        <dbReference type="ARBA" id="ARBA00022679"/>
    </source>
</evidence>
<keyword evidence="13" id="KW-0464">Manganese</keyword>
<feature type="transmembrane region" description="Helical" evidence="17">
    <location>
        <begin position="630"/>
        <end position="650"/>
    </location>
</feature>
<keyword evidence="5 17" id="KW-1003">Cell membrane</keyword>
<feature type="transmembrane region" description="Helical" evidence="17">
    <location>
        <begin position="254"/>
        <end position="273"/>
    </location>
</feature>
<dbReference type="Pfam" id="PF03552">
    <property type="entry name" value="Cellulose_synt"/>
    <property type="match status" value="2"/>
</dbReference>
<evidence type="ECO:0000256" key="4">
    <source>
        <dbReference type="ARBA" id="ARBA00007548"/>
    </source>
</evidence>
<dbReference type="Pfam" id="PF14569">
    <property type="entry name" value="zf-UDP"/>
    <property type="match status" value="1"/>
</dbReference>
<keyword evidence="9 17" id="KW-0479">Metal-binding</keyword>
<evidence type="ECO:0000259" key="19">
    <source>
        <dbReference type="PROSITE" id="PS50089"/>
    </source>
</evidence>
<feature type="transmembrane region" description="Helical" evidence="17">
    <location>
        <begin position="662"/>
        <end position="680"/>
    </location>
</feature>
<organism evidence="20">
    <name type="scientific">Populus alba</name>
    <name type="common">White poplar</name>
    <dbReference type="NCBI Taxonomy" id="43335"/>
    <lineage>
        <taxon>Eukaryota</taxon>
        <taxon>Viridiplantae</taxon>
        <taxon>Streptophyta</taxon>
        <taxon>Embryophyta</taxon>
        <taxon>Tracheophyta</taxon>
        <taxon>Spermatophyta</taxon>
        <taxon>Magnoliopsida</taxon>
        <taxon>eudicotyledons</taxon>
        <taxon>Gunneridae</taxon>
        <taxon>Pentapetalae</taxon>
        <taxon>rosids</taxon>
        <taxon>fabids</taxon>
        <taxon>Malpighiales</taxon>
        <taxon>Salicaceae</taxon>
        <taxon>Saliceae</taxon>
        <taxon>Populus</taxon>
    </lineage>
</organism>
<gene>
    <name evidence="20" type="ORF">D5086_0000090720</name>
</gene>
<feature type="region of interest" description="Disordered" evidence="18">
    <location>
        <begin position="63"/>
        <end position="118"/>
    </location>
</feature>
<comment type="cofactor">
    <cofactor evidence="1">
        <name>Mn(2+)</name>
        <dbReference type="ChEBI" id="CHEBI:29035"/>
    </cofactor>
</comment>
<evidence type="ECO:0000256" key="14">
    <source>
        <dbReference type="ARBA" id="ARBA00023316"/>
    </source>
</evidence>
<evidence type="ECO:0000256" key="2">
    <source>
        <dbReference type="ARBA" id="ARBA00004651"/>
    </source>
</evidence>
<feature type="transmembrane region" description="Helical" evidence="17">
    <location>
        <begin position="280"/>
        <end position="300"/>
    </location>
</feature>
<evidence type="ECO:0000256" key="6">
    <source>
        <dbReference type="ARBA" id="ARBA00022676"/>
    </source>
</evidence>
<accession>A0A4U5QIE9</accession>
<dbReference type="InterPro" id="IPR001841">
    <property type="entry name" value="Znf_RING"/>
</dbReference>